<evidence type="ECO:0000259" key="4">
    <source>
        <dbReference type="Pfam" id="PF02542"/>
    </source>
</evidence>
<comment type="pathway">
    <text evidence="2">Isoprenoid biosynthesis; isopentenyl diphosphate biosynthesis via DXP pathway; isopentenyl diphosphate from 1-deoxy-D-xylulose 5-phosphate: step 4/6.</text>
</comment>
<organism evidence="5 6">
    <name type="scientific">Nibribacter koreensis</name>
    <dbReference type="NCBI Taxonomy" id="1084519"/>
    <lineage>
        <taxon>Bacteria</taxon>
        <taxon>Pseudomonadati</taxon>
        <taxon>Bacteroidota</taxon>
        <taxon>Cytophagia</taxon>
        <taxon>Cytophagales</taxon>
        <taxon>Hymenobacteraceae</taxon>
        <taxon>Nibribacter</taxon>
    </lineage>
</organism>
<proteinExistence type="inferred from homology"/>
<keyword evidence="2 3" id="KW-0456">Lyase</keyword>
<dbReference type="EMBL" id="BAABGX010000002">
    <property type="protein sequence ID" value="GAA4311023.1"/>
    <property type="molecule type" value="Genomic_DNA"/>
</dbReference>
<comment type="caution">
    <text evidence="5">The sequence shown here is derived from an EMBL/GenBank/DDBJ whole genome shotgun (WGS) entry which is preliminary data.</text>
</comment>
<keyword evidence="6" id="KW-1185">Reference proteome</keyword>
<dbReference type="HAMAP" id="MF_00107">
    <property type="entry name" value="IspF"/>
    <property type="match status" value="1"/>
</dbReference>
<keyword evidence="2" id="KW-0479">Metal-binding</keyword>
<dbReference type="PANTHER" id="PTHR43181:SF1">
    <property type="entry name" value="2-C-METHYL-D-ERYTHRITOL 2,4-CYCLODIPHOSPHATE SYNTHASE, CHLOROPLASTIC"/>
    <property type="match status" value="1"/>
</dbReference>
<comment type="catalytic activity">
    <reaction evidence="2 3">
        <text>4-CDP-2-C-methyl-D-erythritol 2-phosphate = 2-C-methyl-D-erythritol 2,4-cyclic diphosphate + CMP</text>
        <dbReference type="Rhea" id="RHEA:23864"/>
        <dbReference type="ChEBI" id="CHEBI:57919"/>
        <dbReference type="ChEBI" id="CHEBI:58483"/>
        <dbReference type="ChEBI" id="CHEBI:60377"/>
        <dbReference type="EC" id="4.6.1.12"/>
    </reaction>
</comment>
<dbReference type="InterPro" id="IPR003526">
    <property type="entry name" value="MECDP_synthase"/>
</dbReference>
<feature type="binding site" evidence="2">
    <location>
        <position position="22"/>
    </location>
    <ligand>
        <name>a divalent metal cation</name>
        <dbReference type="ChEBI" id="CHEBI:60240"/>
    </ligand>
</feature>
<feature type="binding site" evidence="2">
    <location>
        <begin position="46"/>
        <end position="47"/>
    </location>
    <ligand>
        <name>4-CDP-2-C-methyl-D-erythritol 2-phosphate</name>
        <dbReference type="ChEBI" id="CHEBI:57919"/>
    </ligand>
</feature>
<dbReference type="NCBIfam" id="TIGR00151">
    <property type="entry name" value="ispF"/>
    <property type="match status" value="1"/>
</dbReference>
<comment type="caution">
    <text evidence="2">Lacks conserved residue(s) required for the propagation of feature annotation.</text>
</comment>
<comment type="subunit">
    <text evidence="2">Homotrimer.</text>
</comment>
<dbReference type="InterPro" id="IPR036571">
    <property type="entry name" value="MECDP_synthase_sf"/>
</dbReference>
<sequence length="172" mass="18963">MSKTNIYSMSFNIRTGFGYDVHQLQEGLDFWLGGIKIPHTHGALGHSDADVLIHVICDALLGAANLRDIGYHFSDKDPKYKGIDSKILLREVMVLLREKGYKVGNIDSTVCLQEPKVNPHIPGMKTCLAEVMGIPEDDISIKATTTEQLGFVGKKEGVAAFATVLIHKEKQQ</sequence>
<evidence type="ECO:0000256" key="1">
    <source>
        <dbReference type="ARBA" id="ARBA00023229"/>
    </source>
</evidence>
<evidence type="ECO:0000256" key="2">
    <source>
        <dbReference type="HAMAP-Rule" id="MF_00107"/>
    </source>
</evidence>
<comment type="similarity">
    <text evidence="2 3">Belongs to the IspF family.</text>
</comment>
<feature type="binding site" evidence="2">
    <location>
        <begin position="144"/>
        <end position="147"/>
    </location>
    <ligand>
        <name>4-CDP-2-C-methyl-D-erythritol 2-phosphate</name>
        <dbReference type="ChEBI" id="CHEBI:57919"/>
    </ligand>
</feature>
<comment type="cofactor">
    <cofactor evidence="2">
        <name>a divalent metal cation</name>
        <dbReference type="ChEBI" id="CHEBI:60240"/>
    </cofactor>
    <text evidence="2">Binds 1 divalent metal cation per subunit.</text>
</comment>
<dbReference type="Proteomes" id="UP001501844">
    <property type="component" value="Unassembled WGS sequence"/>
</dbReference>
<feature type="binding site" evidence="2">
    <location>
        <position position="54"/>
    </location>
    <ligand>
        <name>a divalent metal cation</name>
        <dbReference type="ChEBI" id="CHEBI:60240"/>
    </ligand>
</feature>
<feature type="binding site" evidence="2">
    <location>
        <begin position="68"/>
        <end position="70"/>
    </location>
    <ligand>
        <name>4-CDP-2-C-methyl-D-erythritol 2-phosphate</name>
        <dbReference type="ChEBI" id="CHEBI:57919"/>
    </ligand>
</feature>
<feature type="binding site" evidence="2">
    <location>
        <begin position="73"/>
        <end position="77"/>
    </location>
    <ligand>
        <name>4-CDP-2-C-methyl-D-erythritol 2-phosphate</name>
        <dbReference type="ChEBI" id="CHEBI:57919"/>
    </ligand>
</feature>
<dbReference type="PANTHER" id="PTHR43181">
    <property type="entry name" value="2-C-METHYL-D-ERYTHRITOL 2,4-CYCLODIPHOSPHATE SYNTHASE, CHLOROPLASTIC"/>
    <property type="match status" value="1"/>
</dbReference>
<feature type="binding site" evidence="2">
    <location>
        <begin position="20"/>
        <end position="22"/>
    </location>
    <ligand>
        <name>4-CDP-2-C-methyl-D-erythritol 2-phosphate</name>
        <dbReference type="ChEBI" id="CHEBI:57919"/>
    </ligand>
</feature>
<dbReference type="Gene3D" id="3.30.1330.50">
    <property type="entry name" value="2-C-methyl-D-erythritol 2,4-cyclodiphosphate synthase"/>
    <property type="match status" value="1"/>
</dbReference>
<reference evidence="6" key="1">
    <citation type="journal article" date="2019" name="Int. J. Syst. Evol. Microbiol.">
        <title>The Global Catalogue of Microorganisms (GCM) 10K type strain sequencing project: providing services to taxonomists for standard genome sequencing and annotation.</title>
        <authorList>
            <consortium name="The Broad Institute Genomics Platform"/>
            <consortium name="The Broad Institute Genome Sequencing Center for Infectious Disease"/>
            <person name="Wu L."/>
            <person name="Ma J."/>
        </authorList>
    </citation>
    <scope>NUCLEOTIDE SEQUENCE [LARGE SCALE GENOMIC DNA]</scope>
    <source>
        <strain evidence="6">JCM 17917</strain>
    </source>
</reference>
<feature type="site" description="Transition state stabilizer" evidence="2">
    <location>
        <position position="145"/>
    </location>
</feature>
<evidence type="ECO:0000313" key="6">
    <source>
        <dbReference type="Proteomes" id="UP001501844"/>
    </source>
</evidence>
<evidence type="ECO:0000313" key="5">
    <source>
        <dbReference type="EMBL" id="GAA4311023.1"/>
    </source>
</evidence>
<protein>
    <recommendedName>
        <fullName evidence="2 3">2-C-methyl-D-erythritol 2,4-cyclodiphosphate synthase</fullName>
        <shortName evidence="2">MECDP-synthase</shortName>
        <shortName evidence="2">MECPP-synthase</shortName>
        <shortName evidence="2">MECPS</shortName>
        <ecNumber evidence="2 3">4.6.1.12</ecNumber>
    </recommendedName>
</protein>
<dbReference type="EC" id="4.6.1.12" evidence="2 3"/>
<keyword evidence="1 2" id="KW-0414">Isoprene biosynthesis</keyword>
<feature type="binding site" evidence="2">
    <location>
        <position position="151"/>
    </location>
    <ligand>
        <name>4-CDP-2-C-methyl-D-erythritol 2-phosphate</name>
        <dbReference type="ChEBI" id="CHEBI:57919"/>
    </ligand>
</feature>
<feature type="binding site" evidence="2">
    <location>
        <position position="154"/>
    </location>
    <ligand>
        <name>4-CDP-2-C-methyl-D-erythritol 2-phosphate</name>
        <dbReference type="ChEBI" id="CHEBI:57919"/>
    </ligand>
</feature>
<dbReference type="Pfam" id="PF02542">
    <property type="entry name" value="YgbB"/>
    <property type="match status" value="1"/>
</dbReference>
<gene>
    <name evidence="2 5" type="primary">ispF</name>
    <name evidence="5" type="ORF">GCM10023183_29480</name>
</gene>
<feature type="site" description="Transition state stabilizer" evidence="2">
    <location>
        <position position="46"/>
    </location>
</feature>
<feature type="binding site" evidence="2">
    <location>
        <position position="20"/>
    </location>
    <ligand>
        <name>a divalent metal cation</name>
        <dbReference type="ChEBI" id="CHEBI:60240"/>
    </ligand>
</feature>
<dbReference type="SUPFAM" id="SSF69765">
    <property type="entry name" value="IpsF-like"/>
    <property type="match status" value="1"/>
</dbReference>
<accession>A0ABP8FU36</accession>
<name>A0ABP8FU36_9BACT</name>
<comment type="function">
    <text evidence="2">Involved in the biosynthesis of isopentenyl diphosphate (IPP) and dimethylallyl diphosphate (DMAPP), two major building blocks of isoprenoid compounds. Catalyzes the conversion of 4-diphosphocytidyl-2-C-methyl-D-erythritol 2-phosphate (CDP-ME2P) to 2-C-methyl-D-erythritol 2,4-cyclodiphosphate (ME-CPP) with a corresponding release of cytidine 5-monophosphate (CMP).</text>
</comment>
<feature type="domain" description="2-C-methyl-D-erythritol 2,4-cyclodiphosphate synthase" evidence="4">
    <location>
        <begin position="13"/>
        <end position="166"/>
    </location>
</feature>
<evidence type="ECO:0000256" key="3">
    <source>
        <dbReference type="RuleBase" id="RU004395"/>
    </source>
</evidence>
<dbReference type="CDD" id="cd00554">
    <property type="entry name" value="MECDP_synthase"/>
    <property type="match status" value="1"/>
</dbReference>